<keyword evidence="7" id="KW-0808">Transferase</keyword>
<evidence type="ECO:0000256" key="4">
    <source>
        <dbReference type="ARBA" id="ARBA00011881"/>
    </source>
</evidence>
<evidence type="ECO:0000256" key="3">
    <source>
        <dbReference type="ARBA" id="ARBA00008954"/>
    </source>
</evidence>
<evidence type="ECO:0000256" key="1">
    <source>
        <dbReference type="ARBA" id="ARBA00001933"/>
    </source>
</evidence>
<evidence type="ECO:0000256" key="7">
    <source>
        <dbReference type="ARBA" id="ARBA00022679"/>
    </source>
</evidence>
<dbReference type="InterPro" id="IPR015422">
    <property type="entry name" value="PyrdxlP-dep_Trfase_small"/>
</dbReference>
<evidence type="ECO:0000256" key="6">
    <source>
        <dbReference type="ARBA" id="ARBA00022576"/>
    </source>
</evidence>
<gene>
    <name evidence="8" type="ORF">S06H3_05523</name>
</gene>
<comment type="subunit">
    <text evidence="4">Homotetramer.</text>
</comment>
<name>X1K880_9ZZZZ</name>
<dbReference type="PANTHER" id="PTHR45688:SF3">
    <property type="entry name" value="ALANINE--GLYOXYLATE AMINOTRANSFERASE 2, MITOCHONDRIAL"/>
    <property type="match status" value="1"/>
</dbReference>
<dbReference type="PANTHER" id="PTHR45688">
    <property type="match status" value="1"/>
</dbReference>
<evidence type="ECO:0000313" key="8">
    <source>
        <dbReference type="EMBL" id="GAH89830.1"/>
    </source>
</evidence>
<evidence type="ECO:0000256" key="2">
    <source>
        <dbReference type="ARBA" id="ARBA00004173"/>
    </source>
</evidence>
<dbReference type="InterPro" id="IPR005814">
    <property type="entry name" value="Aminotrans_3"/>
</dbReference>
<dbReference type="SUPFAM" id="SSF53383">
    <property type="entry name" value="PLP-dependent transferases"/>
    <property type="match status" value="1"/>
</dbReference>
<dbReference type="AlphaFoldDB" id="X1K880"/>
<evidence type="ECO:0000256" key="5">
    <source>
        <dbReference type="ARBA" id="ARBA00013049"/>
    </source>
</evidence>
<reference evidence="8" key="1">
    <citation type="journal article" date="2014" name="Front. Microbiol.">
        <title>High frequency of phylogenetically diverse reductive dehalogenase-homologous genes in deep subseafloor sedimentary metagenomes.</title>
        <authorList>
            <person name="Kawai M."/>
            <person name="Futagami T."/>
            <person name="Toyoda A."/>
            <person name="Takaki Y."/>
            <person name="Nishi S."/>
            <person name="Hori S."/>
            <person name="Arai W."/>
            <person name="Tsubouchi T."/>
            <person name="Morono Y."/>
            <person name="Uchiyama I."/>
            <person name="Ito T."/>
            <person name="Fujiyama A."/>
            <person name="Inagaki F."/>
            <person name="Takami H."/>
        </authorList>
    </citation>
    <scope>NUCLEOTIDE SEQUENCE</scope>
    <source>
        <strain evidence="8">Expedition CK06-06</strain>
    </source>
</reference>
<organism evidence="8">
    <name type="scientific">marine sediment metagenome</name>
    <dbReference type="NCBI Taxonomy" id="412755"/>
    <lineage>
        <taxon>unclassified sequences</taxon>
        <taxon>metagenomes</taxon>
        <taxon>ecological metagenomes</taxon>
    </lineage>
</organism>
<keyword evidence="6" id="KW-0032">Aminotransferase</keyword>
<proteinExistence type="inferred from homology"/>
<dbReference type="GO" id="GO:0030170">
    <property type="term" value="F:pyridoxal phosphate binding"/>
    <property type="evidence" value="ECO:0007669"/>
    <property type="project" value="InterPro"/>
</dbReference>
<comment type="cofactor">
    <cofactor evidence="1">
        <name>pyridoxal 5'-phosphate</name>
        <dbReference type="ChEBI" id="CHEBI:597326"/>
    </cofactor>
</comment>
<dbReference type="GO" id="GO:0005739">
    <property type="term" value="C:mitochondrion"/>
    <property type="evidence" value="ECO:0007669"/>
    <property type="project" value="UniProtKB-SubCell"/>
</dbReference>
<protein>
    <recommendedName>
        <fullName evidence="5">alanine--glyoxylate transaminase</fullName>
        <ecNumber evidence="5">2.6.1.44</ecNumber>
    </recommendedName>
</protein>
<sequence>MIGDVRGPGLMIGFELVKDRKTKKPACQEVEVFIKEGIKRGVIFGGSKYGGLGNVVKIKPPLVITEGEVEKVLKTVKEITEKISNGR</sequence>
<accession>X1K880</accession>
<dbReference type="Gene3D" id="3.90.1150.10">
    <property type="entry name" value="Aspartate Aminotransferase, domain 1"/>
    <property type="match status" value="1"/>
</dbReference>
<dbReference type="Pfam" id="PF00202">
    <property type="entry name" value="Aminotran_3"/>
    <property type="match status" value="1"/>
</dbReference>
<dbReference type="InterPro" id="IPR015424">
    <property type="entry name" value="PyrdxlP-dep_Trfase"/>
</dbReference>
<comment type="similarity">
    <text evidence="3">Belongs to the class-III pyridoxal-phosphate-dependent aminotransferase family.</text>
</comment>
<dbReference type="EMBL" id="BARV01002057">
    <property type="protein sequence ID" value="GAH89830.1"/>
    <property type="molecule type" value="Genomic_DNA"/>
</dbReference>
<dbReference type="GO" id="GO:0008453">
    <property type="term" value="F:alanine-glyoxylate transaminase activity"/>
    <property type="evidence" value="ECO:0007669"/>
    <property type="project" value="UniProtKB-EC"/>
</dbReference>
<comment type="caution">
    <text evidence="8">The sequence shown here is derived from an EMBL/GenBank/DDBJ whole genome shotgun (WGS) entry which is preliminary data.</text>
</comment>
<comment type="subcellular location">
    <subcellularLocation>
        <location evidence="2">Mitochondrion</location>
    </subcellularLocation>
</comment>
<dbReference type="EC" id="2.6.1.44" evidence="5"/>